<name>A0A382KCK4_9ZZZZ</name>
<accession>A0A382KCK4</accession>
<sequence>MTPLAKVEDVQYLVKLVRAVKCPTRYERTDLLLDFRILDGIHEGVVLPAYYQVTWFDERTFRAGPKSNYFRDYQACIGSVAGKSCFTTEDFEDRKCIATVTQVIKDADGEPLAPLNQYSRVRRLRERVDED</sequence>
<dbReference type="AlphaFoldDB" id="A0A382KCK4"/>
<evidence type="ECO:0000313" key="1">
    <source>
        <dbReference type="EMBL" id="SVC22704.1"/>
    </source>
</evidence>
<organism evidence="1">
    <name type="scientific">marine metagenome</name>
    <dbReference type="NCBI Taxonomy" id="408172"/>
    <lineage>
        <taxon>unclassified sequences</taxon>
        <taxon>metagenomes</taxon>
        <taxon>ecological metagenomes</taxon>
    </lineage>
</organism>
<dbReference type="EMBL" id="UINC01080085">
    <property type="protein sequence ID" value="SVC22704.1"/>
    <property type="molecule type" value="Genomic_DNA"/>
</dbReference>
<protein>
    <submittedName>
        <fullName evidence="1">Uncharacterized protein</fullName>
    </submittedName>
</protein>
<proteinExistence type="predicted"/>
<gene>
    <name evidence="1" type="ORF">METZ01_LOCUS275558</name>
</gene>
<reference evidence="1" key="1">
    <citation type="submission" date="2018-05" db="EMBL/GenBank/DDBJ databases">
        <authorList>
            <person name="Lanie J.A."/>
            <person name="Ng W.-L."/>
            <person name="Kazmierczak K.M."/>
            <person name="Andrzejewski T.M."/>
            <person name="Davidsen T.M."/>
            <person name="Wayne K.J."/>
            <person name="Tettelin H."/>
            <person name="Glass J.I."/>
            <person name="Rusch D."/>
            <person name="Podicherti R."/>
            <person name="Tsui H.-C.T."/>
            <person name="Winkler M.E."/>
        </authorList>
    </citation>
    <scope>NUCLEOTIDE SEQUENCE</scope>
</reference>